<dbReference type="GO" id="GO:0044773">
    <property type="term" value="P:mitotic DNA damage checkpoint signaling"/>
    <property type="evidence" value="ECO:0007669"/>
    <property type="project" value="TreeGrafter"/>
</dbReference>
<dbReference type="SUPFAM" id="SSF56112">
    <property type="entry name" value="Protein kinase-like (PK-like)"/>
    <property type="match status" value="1"/>
</dbReference>
<sequence>MSNVEAEGYDPFYDPFVLVTRDGQVNMDSPAKPLFVYNEPATPQKIEDVSGLSFFSDSINIDQCRALWDSLRPWLKEQGYTLYTSSPGYRNERPHLTFFGEQKHPFAYFVNENPDGINEQWEFPFVFSAPTMLQFAYGQDEEGRHVIVKPVQEDTDEFRILECLFNDKSLLDPTINIGVIPVLDILRREGQVFVIMPRWGTSIVTEIQYVYEVFDIIESCLNGLVFLHQHRIFHRDIRTENILINHLQNDSFIDCRNGQHRASMSQEKCLRYALNDFNVSLIFPQQISLEDFRISSYLASWGIDDRPYGVLEGELEFNPFLYDVGCLGIFFCEEFQHLSGYMPFYFLAPLLDGMVTADLDKRLSAVEALSFFKTEKEKLTEDELNLQVDTAVSGEARVHYWRTYDRWAHVPPEFKKRWKHYQMTKPSWFGKFIRRVIQSSDRGAFIVYKVRRFEKLIQTSFQSAFYYVQLLYK</sequence>
<protein>
    <recommendedName>
        <fullName evidence="1">Protein kinase domain-containing protein</fullName>
    </recommendedName>
</protein>
<keyword evidence="3" id="KW-1185">Reference proteome</keyword>
<evidence type="ECO:0000259" key="1">
    <source>
        <dbReference type="PROSITE" id="PS50011"/>
    </source>
</evidence>
<dbReference type="OrthoDB" id="2722301at2759"/>
<dbReference type="Proteomes" id="UP000054270">
    <property type="component" value="Unassembled WGS sequence"/>
</dbReference>
<feature type="domain" description="Protein kinase" evidence="1">
    <location>
        <begin position="93"/>
        <end position="402"/>
    </location>
</feature>
<dbReference type="InterPro" id="IPR008266">
    <property type="entry name" value="Tyr_kinase_AS"/>
</dbReference>
<dbReference type="SMART" id="SM00220">
    <property type="entry name" value="S_TKc"/>
    <property type="match status" value="1"/>
</dbReference>
<dbReference type="PANTHER" id="PTHR44167:SF24">
    <property type="entry name" value="SERINE_THREONINE-PROTEIN KINASE CHK2"/>
    <property type="match status" value="1"/>
</dbReference>
<name>A0A0D2LWD4_HYPSF</name>
<dbReference type="EMBL" id="KN817653">
    <property type="protein sequence ID" value="KJA15148.1"/>
    <property type="molecule type" value="Genomic_DNA"/>
</dbReference>
<dbReference type="OMA" id="ICEEVAF"/>
<dbReference type="Gene3D" id="1.10.510.10">
    <property type="entry name" value="Transferase(Phosphotransferase) domain 1"/>
    <property type="match status" value="1"/>
</dbReference>
<dbReference type="PROSITE" id="PS00109">
    <property type="entry name" value="PROTEIN_KINASE_TYR"/>
    <property type="match status" value="1"/>
</dbReference>
<evidence type="ECO:0000313" key="2">
    <source>
        <dbReference type="EMBL" id="KJA15148.1"/>
    </source>
</evidence>
<gene>
    <name evidence="2" type="ORF">HYPSUDRAFT_194631</name>
</gene>
<dbReference type="InterPro" id="IPR000719">
    <property type="entry name" value="Prot_kinase_dom"/>
</dbReference>
<dbReference type="GO" id="GO:0005634">
    <property type="term" value="C:nucleus"/>
    <property type="evidence" value="ECO:0007669"/>
    <property type="project" value="TreeGrafter"/>
</dbReference>
<dbReference type="AlphaFoldDB" id="A0A0D2LWD4"/>
<dbReference type="PROSITE" id="PS50011">
    <property type="entry name" value="PROTEIN_KINASE_DOM"/>
    <property type="match status" value="1"/>
</dbReference>
<dbReference type="GO" id="GO:0005524">
    <property type="term" value="F:ATP binding"/>
    <property type="evidence" value="ECO:0007669"/>
    <property type="project" value="InterPro"/>
</dbReference>
<evidence type="ECO:0000313" key="3">
    <source>
        <dbReference type="Proteomes" id="UP000054270"/>
    </source>
</evidence>
<proteinExistence type="predicted"/>
<dbReference type="PANTHER" id="PTHR44167">
    <property type="entry name" value="OVARIAN-SPECIFIC SERINE/THREONINE-PROTEIN KINASE LOK-RELATED"/>
    <property type="match status" value="1"/>
</dbReference>
<accession>A0A0D2LWD4</accession>
<dbReference type="InterPro" id="IPR011009">
    <property type="entry name" value="Kinase-like_dom_sf"/>
</dbReference>
<dbReference type="GO" id="GO:0004674">
    <property type="term" value="F:protein serine/threonine kinase activity"/>
    <property type="evidence" value="ECO:0007669"/>
    <property type="project" value="TreeGrafter"/>
</dbReference>
<reference evidence="3" key="1">
    <citation type="submission" date="2014-04" db="EMBL/GenBank/DDBJ databases">
        <title>Evolutionary Origins and Diversification of the Mycorrhizal Mutualists.</title>
        <authorList>
            <consortium name="DOE Joint Genome Institute"/>
            <consortium name="Mycorrhizal Genomics Consortium"/>
            <person name="Kohler A."/>
            <person name="Kuo A."/>
            <person name="Nagy L.G."/>
            <person name="Floudas D."/>
            <person name="Copeland A."/>
            <person name="Barry K.W."/>
            <person name="Cichocki N."/>
            <person name="Veneault-Fourrey C."/>
            <person name="LaButti K."/>
            <person name="Lindquist E.A."/>
            <person name="Lipzen A."/>
            <person name="Lundell T."/>
            <person name="Morin E."/>
            <person name="Murat C."/>
            <person name="Riley R."/>
            <person name="Ohm R."/>
            <person name="Sun H."/>
            <person name="Tunlid A."/>
            <person name="Henrissat B."/>
            <person name="Grigoriev I.V."/>
            <person name="Hibbett D.S."/>
            <person name="Martin F."/>
        </authorList>
    </citation>
    <scope>NUCLEOTIDE SEQUENCE [LARGE SCALE GENOMIC DNA]</scope>
    <source>
        <strain evidence="3">FD-334 SS-4</strain>
    </source>
</reference>
<organism evidence="2 3">
    <name type="scientific">Hypholoma sublateritium (strain FD-334 SS-4)</name>
    <dbReference type="NCBI Taxonomy" id="945553"/>
    <lineage>
        <taxon>Eukaryota</taxon>
        <taxon>Fungi</taxon>
        <taxon>Dikarya</taxon>
        <taxon>Basidiomycota</taxon>
        <taxon>Agaricomycotina</taxon>
        <taxon>Agaricomycetes</taxon>
        <taxon>Agaricomycetidae</taxon>
        <taxon>Agaricales</taxon>
        <taxon>Agaricineae</taxon>
        <taxon>Strophariaceae</taxon>
        <taxon>Hypholoma</taxon>
    </lineage>
</organism>